<dbReference type="InterPro" id="IPR037185">
    <property type="entry name" value="EmrE-like"/>
</dbReference>
<evidence type="ECO:0000256" key="3">
    <source>
        <dbReference type="ARBA" id="ARBA00022448"/>
    </source>
</evidence>
<dbReference type="AlphaFoldDB" id="A0A5B8FHN4"/>
<dbReference type="PANTHER" id="PTHR22911">
    <property type="entry name" value="ACYL-MALONYL CONDENSING ENZYME-RELATED"/>
    <property type="match status" value="1"/>
</dbReference>
<feature type="transmembrane region" description="Helical" evidence="8">
    <location>
        <begin position="42"/>
        <end position="58"/>
    </location>
</feature>
<dbReference type="Pfam" id="PF00892">
    <property type="entry name" value="EamA"/>
    <property type="match status" value="1"/>
</dbReference>
<dbReference type="GO" id="GO:0005886">
    <property type="term" value="C:plasma membrane"/>
    <property type="evidence" value="ECO:0007669"/>
    <property type="project" value="UniProtKB-SubCell"/>
</dbReference>
<evidence type="ECO:0000256" key="6">
    <source>
        <dbReference type="ARBA" id="ARBA00022989"/>
    </source>
</evidence>
<evidence type="ECO:0000256" key="1">
    <source>
        <dbReference type="ARBA" id="ARBA00004651"/>
    </source>
</evidence>
<keyword evidence="4" id="KW-1003">Cell membrane</keyword>
<feature type="transmembrane region" description="Helical" evidence="8">
    <location>
        <begin position="270"/>
        <end position="287"/>
    </location>
</feature>
<feature type="transmembrane region" description="Helical" evidence="8">
    <location>
        <begin position="176"/>
        <end position="200"/>
    </location>
</feature>
<feature type="transmembrane region" description="Helical" evidence="8">
    <location>
        <begin position="149"/>
        <end position="164"/>
    </location>
</feature>
<feature type="transmembrane region" description="Helical" evidence="8">
    <location>
        <begin position="212"/>
        <end position="231"/>
    </location>
</feature>
<accession>A0A5B8FHN4</accession>
<evidence type="ECO:0000256" key="8">
    <source>
        <dbReference type="SAM" id="Phobius"/>
    </source>
</evidence>
<dbReference type="SUPFAM" id="SSF103481">
    <property type="entry name" value="Multidrug resistance efflux transporter EmrE"/>
    <property type="match status" value="2"/>
</dbReference>
<dbReference type="EMBL" id="CP040818">
    <property type="protein sequence ID" value="QDL92367.1"/>
    <property type="molecule type" value="Genomic_DNA"/>
</dbReference>
<feature type="transmembrane region" description="Helical" evidence="8">
    <location>
        <begin position="70"/>
        <end position="89"/>
    </location>
</feature>
<proteinExistence type="inferred from homology"/>
<keyword evidence="11" id="KW-1185">Reference proteome</keyword>
<dbReference type="OrthoDB" id="369870at2"/>
<keyword evidence="3" id="KW-0813">Transport</keyword>
<feature type="transmembrane region" description="Helical" evidence="8">
    <location>
        <begin position="101"/>
        <end position="118"/>
    </location>
</feature>
<evidence type="ECO:0000256" key="2">
    <source>
        <dbReference type="ARBA" id="ARBA00007362"/>
    </source>
</evidence>
<reference evidence="10 11" key="1">
    <citation type="submission" date="2019-06" db="EMBL/GenBank/DDBJ databases">
        <title>Genome sequence of Rhodobacteraceae bacterium D4M1.</title>
        <authorList>
            <person name="Cao J."/>
        </authorList>
    </citation>
    <scope>NUCLEOTIDE SEQUENCE [LARGE SCALE GENOMIC DNA]</scope>
    <source>
        <strain evidence="10 11">D4M1</strain>
    </source>
</reference>
<organism evidence="10 11">
    <name type="scientific">Paroceanicella profunda</name>
    <dbReference type="NCBI Taxonomy" id="2579971"/>
    <lineage>
        <taxon>Bacteria</taxon>
        <taxon>Pseudomonadati</taxon>
        <taxon>Pseudomonadota</taxon>
        <taxon>Alphaproteobacteria</taxon>
        <taxon>Rhodobacterales</taxon>
        <taxon>Paracoccaceae</taxon>
        <taxon>Paroceanicella</taxon>
    </lineage>
</organism>
<feature type="transmembrane region" description="Helical" evidence="8">
    <location>
        <begin position="243"/>
        <end position="264"/>
    </location>
</feature>
<keyword evidence="6 8" id="KW-1133">Transmembrane helix</keyword>
<feature type="domain" description="EamA" evidence="9">
    <location>
        <begin position="6"/>
        <end position="140"/>
    </location>
</feature>
<dbReference type="NCBIfam" id="TIGR00688">
    <property type="entry name" value="rarD"/>
    <property type="match status" value="1"/>
</dbReference>
<comment type="subcellular location">
    <subcellularLocation>
        <location evidence="1">Cell membrane</location>
        <topology evidence="1">Multi-pass membrane protein</topology>
    </subcellularLocation>
</comment>
<evidence type="ECO:0000256" key="4">
    <source>
        <dbReference type="ARBA" id="ARBA00022475"/>
    </source>
</evidence>
<keyword evidence="5 8" id="KW-0812">Transmembrane</keyword>
<protein>
    <submittedName>
        <fullName evidence="10">EamA family transporter RarD</fullName>
    </submittedName>
</protein>
<comment type="similarity">
    <text evidence="2">Belongs to the EamA transporter family.</text>
</comment>
<feature type="transmembrane region" description="Helical" evidence="8">
    <location>
        <begin position="125"/>
        <end position="143"/>
    </location>
</feature>
<dbReference type="KEGG" id="ppru:FDP22_11620"/>
<dbReference type="InterPro" id="IPR000620">
    <property type="entry name" value="EamA_dom"/>
</dbReference>
<gene>
    <name evidence="10" type="primary">rarD</name>
    <name evidence="10" type="ORF">FDP22_11620</name>
</gene>
<evidence type="ECO:0000313" key="11">
    <source>
        <dbReference type="Proteomes" id="UP000305888"/>
    </source>
</evidence>
<name>A0A5B8FHN4_9RHOB</name>
<dbReference type="RefSeq" id="WP_138573127.1">
    <property type="nucleotide sequence ID" value="NZ_CP040818.1"/>
</dbReference>
<keyword evidence="7 8" id="KW-0472">Membrane</keyword>
<dbReference type="InterPro" id="IPR004626">
    <property type="entry name" value="RarD"/>
</dbReference>
<dbReference type="PANTHER" id="PTHR22911:SF137">
    <property type="entry name" value="SOLUTE CARRIER FAMILY 35 MEMBER G2-RELATED"/>
    <property type="match status" value="1"/>
</dbReference>
<evidence type="ECO:0000313" key="10">
    <source>
        <dbReference type="EMBL" id="QDL92367.1"/>
    </source>
</evidence>
<evidence type="ECO:0000259" key="9">
    <source>
        <dbReference type="Pfam" id="PF00892"/>
    </source>
</evidence>
<dbReference type="Proteomes" id="UP000305888">
    <property type="component" value="Chromosome"/>
</dbReference>
<evidence type="ECO:0000256" key="7">
    <source>
        <dbReference type="ARBA" id="ARBA00023136"/>
    </source>
</evidence>
<evidence type="ECO:0000256" key="5">
    <source>
        <dbReference type="ARBA" id="ARBA00022692"/>
    </source>
</evidence>
<sequence>MERFAGLAAVVAACTIWGLSPLYYRALSGVPALEVLAHRTLWSFVFFAGVILLTGRVARVRAALASRREMGVLLIAAVMVSSNWFLFIFAVQSGQTIESSLGYYIFPLLAGAIGWAVLRERMGLLQGLGFGLAACAVGFIAVWHGVLPWLALALAGTFAGYGLAKRGVSSGPVTSVFAEMIWILPLALIWIAGAQVFGWGGAGAGAFGGPKTWLLLVSGPLTGVPFMLFSYAAKTLRYSTVGVAFYVNPTLQFLVAVLAFGEAFTPAEGVAFPLIWAGVALYSIGLVRQERRASITASGVSHTVR</sequence>